<dbReference type="HOGENOM" id="CLU_3417511_0_0_1"/>
<protein>
    <submittedName>
        <fullName evidence="1">Uncharacterized protein</fullName>
    </submittedName>
</protein>
<name>T1KFF9_TETUR</name>
<keyword evidence="2" id="KW-1185">Reference proteome</keyword>
<dbReference type="Proteomes" id="UP000015104">
    <property type="component" value="Unassembled WGS sequence"/>
</dbReference>
<dbReference type="EMBL" id="CAEY01000036">
    <property type="status" value="NOT_ANNOTATED_CDS"/>
    <property type="molecule type" value="Genomic_DNA"/>
</dbReference>
<evidence type="ECO:0000313" key="2">
    <source>
        <dbReference type="Proteomes" id="UP000015104"/>
    </source>
</evidence>
<dbReference type="EnsemblMetazoa" id="tetur10g02980.1">
    <property type="protein sequence ID" value="tetur10g02980.1"/>
    <property type="gene ID" value="tetur10g02980"/>
</dbReference>
<reference evidence="2" key="1">
    <citation type="submission" date="2011-08" db="EMBL/GenBank/DDBJ databases">
        <authorList>
            <person name="Rombauts S."/>
        </authorList>
    </citation>
    <scope>NUCLEOTIDE SEQUENCE</scope>
    <source>
        <strain evidence="2">London</strain>
    </source>
</reference>
<dbReference type="AlphaFoldDB" id="T1KFF9"/>
<reference evidence="1" key="2">
    <citation type="submission" date="2015-06" db="UniProtKB">
        <authorList>
            <consortium name="EnsemblMetazoa"/>
        </authorList>
    </citation>
    <scope>IDENTIFICATION</scope>
</reference>
<evidence type="ECO:0000313" key="1">
    <source>
        <dbReference type="EnsemblMetazoa" id="tetur10g02980.1"/>
    </source>
</evidence>
<proteinExistence type="predicted"/>
<accession>T1KFF9</accession>
<sequence length="26" mass="2969">MMTAVYCEEMQKVSPGFNCNQSTNKQ</sequence>
<organism evidence="1 2">
    <name type="scientific">Tetranychus urticae</name>
    <name type="common">Two-spotted spider mite</name>
    <dbReference type="NCBI Taxonomy" id="32264"/>
    <lineage>
        <taxon>Eukaryota</taxon>
        <taxon>Metazoa</taxon>
        <taxon>Ecdysozoa</taxon>
        <taxon>Arthropoda</taxon>
        <taxon>Chelicerata</taxon>
        <taxon>Arachnida</taxon>
        <taxon>Acari</taxon>
        <taxon>Acariformes</taxon>
        <taxon>Trombidiformes</taxon>
        <taxon>Prostigmata</taxon>
        <taxon>Eleutherengona</taxon>
        <taxon>Raphignathae</taxon>
        <taxon>Tetranychoidea</taxon>
        <taxon>Tetranychidae</taxon>
        <taxon>Tetranychus</taxon>
    </lineage>
</organism>